<feature type="signal peptide" evidence="3">
    <location>
        <begin position="1"/>
        <end position="30"/>
    </location>
</feature>
<evidence type="ECO:0000256" key="3">
    <source>
        <dbReference type="SAM" id="SignalP"/>
    </source>
</evidence>
<feature type="chain" id="PRO_5046566669" description="Cell surface protein" evidence="3">
    <location>
        <begin position="31"/>
        <end position="566"/>
    </location>
</feature>
<sequence>MSARRILHTAAVMAGLVPSALVALPGQASAQSSSTPSITWNTYLGGTAADGGFSDDWPQGIITNRLGDTFVVGNTNAASFPKGLPSPLATGGDDVFVTKYDADGRVVWTRVFGGPKNDVGLRLAFVPYSESHLYIVGTTASSSIGNVSRTVGALKGDSDAFLARLDLDGTVRWFMYLDGPGLDEGRDVNVYEKDGNRVVYVVGKRDDDVFVTQVDDTSASDPAIAWSTTFGSPGVDVAYAVATNEFHRVFVGGSVSQSVSSGLPTPLNTFGGGTSDGFIAQLNPKGGTVNWFQYLGGNGPDDVRDLLNQPESGGVTAVGNSLSTNFPPEFTRRGQEIFLVRVVTDNGGLQEKKLLVGEGGEYMEGHASADVVGNIYFGGSTTSPNLALNAFDPHLDPGTFQNDGFVAMVDPDLTGFVWASYVGGPASLSEAVMGVSAVPRGQLTFMGHSNASEAGVLVVDVGDDLQPNGGMEGFVFRLPVDPNAKPPDGGTTPGQDGGTTPGQDGGTTPGQDGGLPGPNDAGVDPGQPDDEQRSPLGWGCGSAGGGASVGAVALMALALLLRRARS</sequence>
<protein>
    <recommendedName>
        <fullName evidence="6">Cell surface protein</fullName>
    </recommendedName>
</protein>
<evidence type="ECO:0000256" key="2">
    <source>
        <dbReference type="SAM" id="Phobius"/>
    </source>
</evidence>
<feature type="transmembrane region" description="Helical" evidence="2">
    <location>
        <begin position="536"/>
        <end position="561"/>
    </location>
</feature>
<keyword evidence="5" id="KW-1185">Reference proteome</keyword>
<evidence type="ECO:0000256" key="1">
    <source>
        <dbReference type="SAM" id="MobiDB-lite"/>
    </source>
</evidence>
<evidence type="ECO:0000313" key="5">
    <source>
        <dbReference type="Proteomes" id="UP001611383"/>
    </source>
</evidence>
<dbReference type="RefSeq" id="WP_395806354.1">
    <property type="nucleotide sequence ID" value="NZ_CP043494.1"/>
</dbReference>
<evidence type="ECO:0008006" key="6">
    <source>
        <dbReference type="Google" id="ProtNLM"/>
    </source>
</evidence>
<keyword evidence="2" id="KW-0812">Transmembrane</keyword>
<evidence type="ECO:0000313" key="4">
    <source>
        <dbReference type="EMBL" id="WNG48702.1"/>
    </source>
</evidence>
<feature type="region of interest" description="Disordered" evidence="1">
    <location>
        <begin position="470"/>
        <end position="542"/>
    </location>
</feature>
<accession>A0ABY9WZX3</accession>
<reference evidence="4 5" key="1">
    <citation type="submission" date="2019-08" db="EMBL/GenBank/DDBJ databases">
        <title>Archangium and Cystobacter genomes.</title>
        <authorList>
            <person name="Chen I.-C.K."/>
            <person name="Wielgoss S."/>
        </authorList>
    </citation>
    <scope>NUCLEOTIDE SEQUENCE [LARGE SCALE GENOMIC DNA]</scope>
    <source>
        <strain evidence="4 5">Cbm 6</strain>
    </source>
</reference>
<keyword evidence="2" id="KW-0472">Membrane</keyword>
<gene>
    <name evidence="4" type="ORF">F0U60_34740</name>
</gene>
<dbReference type="Proteomes" id="UP001611383">
    <property type="component" value="Chromosome"/>
</dbReference>
<feature type="compositionally biased region" description="Gly residues" evidence="1">
    <location>
        <begin position="491"/>
        <end position="516"/>
    </location>
</feature>
<proteinExistence type="predicted"/>
<dbReference type="PANTHER" id="PTHR35580">
    <property type="entry name" value="CELL SURFACE GLYCOPROTEIN (S-LAYER PROTEIN)-LIKE PROTEIN"/>
    <property type="match status" value="1"/>
</dbReference>
<dbReference type="PANTHER" id="PTHR35580:SF1">
    <property type="entry name" value="PHYTASE-LIKE DOMAIN-CONTAINING PROTEIN"/>
    <property type="match status" value="1"/>
</dbReference>
<name>A0ABY9WZX3_9BACT</name>
<keyword evidence="2" id="KW-1133">Transmembrane helix</keyword>
<keyword evidence="3" id="KW-0732">Signal</keyword>
<dbReference type="InterPro" id="IPR052918">
    <property type="entry name" value="Motility_Chemotaxis_Reg"/>
</dbReference>
<dbReference type="EMBL" id="CP043494">
    <property type="protein sequence ID" value="WNG48702.1"/>
    <property type="molecule type" value="Genomic_DNA"/>
</dbReference>
<organism evidence="4 5">
    <name type="scientific">Archangium minus</name>
    <dbReference type="NCBI Taxonomy" id="83450"/>
    <lineage>
        <taxon>Bacteria</taxon>
        <taxon>Pseudomonadati</taxon>
        <taxon>Myxococcota</taxon>
        <taxon>Myxococcia</taxon>
        <taxon>Myxococcales</taxon>
        <taxon>Cystobacterineae</taxon>
        <taxon>Archangiaceae</taxon>
        <taxon>Archangium</taxon>
    </lineage>
</organism>